<evidence type="ECO:0000256" key="1">
    <source>
        <dbReference type="SAM" id="Phobius"/>
    </source>
</evidence>
<keyword evidence="3" id="KW-1185">Reference proteome</keyword>
<keyword evidence="1" id="KW-0472">Membrane</keyword>
<dbReference type="EMBL" id="VJMG01000059">
    <property type="protein sequence ID" value="TRL35899.1"/>
    <property type="molecule type" value="Genomic_DNA"/>
</dbReference>
<evidence type="ECO:0000313" key="3">
    <source>
        <dbReference type="Proteomes" id="UP000316801"/>
    </source>
</evidence>
<name>A0A549T202_9HYPH</name>
<dbReference type="RefSeq" id="WP_143126736.1">
    <property type="nucleotide sequence ID" value="NZ_VJMG01000059.1"/>
</dbReference>
<comment type="caution">
    <text evidence="2">The sequence shown here is derived from an EMBL/GenBank/DDBJ whole genome shotgun (WGS) entry which is preliminary data.</text>
</comment>
<dbReference type="AlphaFoldDB" id="A0A549T202"/>
<keyword evidence="1" id="KW-1133">Transmembrane helix</keyword>
<reference evidence="2 3" key="1">
    <citation type="submission" date="2019-07" db="EMBL/GenBank/DDBJ databases">
        <title>Ln-dependent methylotrophs.</title>
        <authorList>
            <person name="Tani A."/>
        </authorList>
    </citation>
    <scope>NUCLEOTIDE SEQUENCE [LARGE SCALE GENOMIC DNA]</scope>
    <source>
        <strain evidence="2 3">SM12</strain>
    </source>
</reference>
<organism evidence="2 3">
    <name type="scientific">Rhizobium straminoryzae</name>
    <dbReference type="NCBI Taxonomy" id="1387186"/>
    <lineage>
        <taxon>Bacteria</taxon>
        <taxon>Pseudomonadati</taxon>
        <taxon>Pseudomonadota</taxon>
        <taxon>Alphaproteobacteria</taxon>
        <taxon>Hyphomicrobiales</taxon>
        <taxon>Rhizobiaceae</taxon>
        <taxon>Rhizobium/Agrobacterium group</taxon>
        <taxon>Rhizobium</taxon>
    </lineage>
</organism>
<dbReference type="Proteomes" id="UP000316801">
    <property type="component" value="Unassembled WGS sequence"/>
</dbReference>
<keyword evidence="1" id="KW-0812">Transmembrane</keyword>
<sequence>MAHHDPEQQEDEPLDPVMENVRRKMVRLQLVSGGIMFVSLMAVLIAVVYKVRSQPAPAPAAVSASAGFSVPADQPLSATVHLPPGFAVQSVSQSGSQILFYGTVNGVRKAMIFDLAVGRVVADVTVAER</sequence>
<protein>
    <recommendedName>
        <fullName evidence="4">Fimbrial protein</fullName>
    </recommendedName>
</protein>
<accession>A0A549T202</accession>
<feature type="transmembrane region" description="Helical" evidence="1">
    <location>
        <begin position="28"/>
        <end position="49"/>
    </location>
</feature>
<evidence type="ECO:0000313" key="2">
    <source>
        <dbReference type="EMBL" id="TRL35899.1"/>
    </source>
</evidence>
<gene>
    <name evidence="2" type="ORF">FNA46_18735</name>
</gene>
<proteinExistence type="predicted"/>
<evidence type="ECO:0008006" key="4">
    <source>
        <dbReference type="Google" id="ProtNLM"/>
    </source>
</evidence>